<accession>A0A0V1GAS5</accession>
<dbReference type="EMBL" id="JYDV01004607">
    <property type="protein sequence ID" value="KRY95260.1"/>
    <property type="molecule type" value="Genomic_DNA"/>
</dbReference>
<dbReference type="Proteomes" id="UP000054826">
    <property type="component" value="Unassembled WGS sequence"/>
</dbReference>
<evidence type="ECO:0000313" key="1">
    <source>
        <dbReference type="EMBL" id="KRY95260.1"/>
    </source>
</evidence>
<proteinExistence type="predicted"/>
<organism evidence="1 2">
    <name type="scientific">Trichinella pseudospiralis</name>
    <name type="common">Parasitic roundworm</name>
    <dbReference type="NCBI Taxonomy" id="6337"/>
    <lineage>
        <taxon>Eukaryota</taxon>
        <taxon>Metazoa</taxon>
        <taxon>Ecdysozoa</taxon>
        <taxon>Nematoda</taxon>
        <taxon>Enoplea</taxon>
        <taxon>Dorylaimia</taxon>
        <taxon>Trichinellida</taxon>
        <taxon>Trichinellidae</taxon>
        <taxon>Trichinella</taxon>
    </lineage>
</organism>
<gene>
    <name evidence="1" type="ORF">T4C_10353</name>
</gene>
<comment type="caution">
    <text evidence="1">The sequence shown here is derived from an EMBL/GenBank/DDBJ whole genome shotgun (WGS) entry which is preliminary data.</text>
</comment>
<reference evidence="1 2" key="1">
    <citation type="submission" date="2015-01" db="EMBL/GenBank/DDBJ databases">
        <title>Evolution of Trichinella species and genotypes.</title>
        <authorList>
            <person name="Korhonen P.K."/>
            <person name="Edoardo P."/>
            <person name="Giuseppe L.R."/>
            <person name="Gasser R.B."/>
        </authorList>
    </citation>
    <scope>NUCLEOTIDE SEQUENCE [LARGE SCALE GENOMIC DNA]</scope>
    <source>
        <strain evidence="1">ISS176</strain>
    </source>
</reference>
<evidence type="ECO:0000313" key="2">
    <source>
        <dbReference type="Proteomes" id="UP000054826"/>
    </source>
</evidence>
<name>A0A0V1GAS5_TRIPS</name>
<protein>
    <submittedName>
        <fullName evidence="1">Uncharacterized protein</fullName>
    </submittedName>
</protein>
<dbReference type="AlphaFoldDB" id="A0A0V1GAS5"/>
<sequence>MKPGSRNQHLLLKVADLIRNFIHFKENDLS</sequence>